<evidence type="ECO:0000313" key="3">
    <source>
        <dbReference type="Ensembl" id="ENSPTXP00000018988.1"/>
    </source>
</evidence>
<dbReference type="PANTHER" id="PTHR45935:SF15">
    <property type="entry name" value="SCAN BOX DOMAIN-CONTAINING PROTEIN"/>
    <property type="match status" value="1"/>
</dbReference>
<dbReference type="Ensembl" id="ENSPTXT00000019565.1">
    <property type="protein sequence ID" value="ENSPTXP00000018988.1"/>
    <property type="gene ID" value="ENSPTXG00000013105.1"/>
</dbReference>
<organism evidence="3 4">
    <name type="scientific">Pseudonaja textilis</name>
    <name type="common">Eastern brown snake</name>
    <dbReference type="NCBI Taxonomy" id="8673"/>
    <lineage>
        <taxon>Eukaryota</taxon>
        <taxon>Metazoa</taxon>
        <taxon>Chordata</taxon>
        <taxon>Craniata</taxon>
        <taxon>Vertebrata</taxon>
        <taxon>Euteleostomi</taxon>
        <taxon>Lepidosauria</taxon>
        <taxon>Squamata</taxon>
        <taxon>Bifurcata</taxon>
        <taxon>Unidentata</taxon>
        <taxon>Episquamata</taxon>
        <taxon>Toxicofera</taxon>
        <taxon>Serpentes</taxon>
        <taxon>Colubroidea</taxon>
        <taxon>Elapidae</taxon>
        <taxon>Hydrophiinae</taxon>
        <taxon>Pseudonaja</taxon>
    </lineage>
</organism>
<evidence type="ECO:0000313" key="4">
    <source>
        <dbReference type="Proteomes" id="UP000472273"/>
    </source>
</evidence>
<dbReference type="SUPFAM" id="SSF47353">
    <property type="entry name" value="Retrovirus capsid dimerization domain-like"/>
    <property type="match status" value="1"/>
</dbReference>
<dbReference type="InterPro" id="IPR003309">
    <property type="entry name" value="SCAN_dom"/>
</dbReference>
<feature type="domain" description="SCAN box" evidence="2">
    <location>
        <begin position="41"/>
        <end position="97"/>
    </location>
</feature>
<dbReference type="InterPro" id="IPR038269">
    <property type="entry name" value="SCAN_sf"/>
</dbReference>
<dbReference type="PROSITE" id="PS50804">
    <property type="entry name" value="SCAN_BOX"/>
    <property type="match status" value="1"/>
</dbReference>
<dbReference type="GeneTree" id="ENSGT00940000154715"/>
<dbReference type="Pfam" id="PF02023">
    <property type="entry name" value="SCAN"/>
    <property type="match status" value="1"/>
</dbReference>
<sequence>GRGESPSAVQLGSCEEIWASARQKVLEEETILRSGVQSWDFRSFQYLEAEGPRGLRNRFHQLYHKWLQPERNTKAQMLDLVVLKYFLTLLPPEMKSWTPCYSRSFSAISFLGFNHRVSTIPVW</sequence>
<evidence type="ECO:0000259" key="2">
    <source>
        <dbReference type="PROSITE" id="PS50804"/>
    </source>
</evidence>
<name>A0A670ZAT4_PSETE</name>
<evidence type="ECO:0000256" key="1">
    <source>
        <dbReference type="ARBA" id="ARBA00023242"/>
    </source>
</evidence>
<dbReference type="AlphaFoldDB" id="A0A670ZAT4"/>
<proteinExistence type="predicted"/>
<dbReference type="SMART" id="SM00431">
    <property type="entry name" value="SCAN"/>
    <property type="match status" value="1"/>
</dbReference>
<dbReference type="OMA" id="SCEEVWP"/>
<reference evidence="3" key="1">
    <citation type="submission" date="2025-08" db="UniProtKB">
        <authorList>
            <consortium name="Ensembl"/>
        </authorList>
    </citation>
    <scope>IDENTIFICATION</scope>
</reference>
<dbReference type="InterPro" id="IPR050916">
    <property type="entry name" value="SCAN-C2H2_zinc_finger"/>
</dbReference>
<dbReference type="Proteomes" id="UP000472273">
    <property type="component" value="Unplaced"/>
</dbReference>
<accession>A0A670ZAT4</accession>
<protein>
    <recommendedName>
        <fullName evidence="2">SCAN box domain-containing protein</fullName>
    </recommendedName>
</protein>
<dbReference type="PANTHER" id="PTHR45935">
    <property type="entry name" value="PROTEIN ZBED8-RELATED"/>
    <property type="match status" value="1"/>
</dbReference>
<dbReference type="Gene3D" id="1.10.4020.10">
    <property type="entry name" value="DNA breaking-rejoining enzymes"/>
    <property type="match status" value="1"/>
</dbReference>
<keyword evidence="4" id="KW-1185">Reference proteome</keyword>
<keyword evidence="1" id="KW-0539">Nucleus</keyword>
<reference evidence="3" key="2">
    <citation type="submission" date="2025-09" db="UniProtKB">
        <authorList>
            <consortium name="Ensembl"/>
        </authorList>
    </citation>
    <scope>IDENTIFICATION</scope>
</reference>